<keyword evidence="6" id="KW-0812">Transmembrane</keyword>
<dbReference type="GO" id="GO:0006511">
    <property type="term" value="P:ubiquitin-dependent protein catabolic process"/>
    <property type="evidence" value="ECO:0007669"/>
    <property type="project" value="TreeGrafter"/>
</dbReference>
<dbReference type="Proteomes" id="UP000230002">
    <property type="component" value="Unassembled WGS sequence"/>
</dbReference>
<keyword evidence="9" id="KW-1185">Reference proteome</keyword>
<feature type="region of interest" description="Disordered" evidence="5">
    <location>
        <begin position="466"/>
        <end position="549"/>
    </location>
</feature>
<organism evidence="8 9">
    <name type="scientific">Ganoderma sinense ZZ0214-1</name>
    <dbReference type="NCBI Taxonomy" id="1077348"/>
    <lineage>
        <taxon>Eukaryota</taxon>
        <taxon>Fungi</taxon>
        <taxon>Dikarya</taxon>
        <taxon>Basidiomycota</taxon>
        <taxon>Agaricomycotina</taxon>
        <taxon>Agaricomycetes</taxon>
        <taxon>Polyporales</taxon>
        <taxon>Polyporaceae</taxon>
        <taxon>Ganoderma</taxon>
    </lineage>
</organism>
<dbReference type="Gene3D" id="3.30.40.10">
    <property type="entry name" value="Zinc/RING finger domain, C3HC4 (zinc finger)"/>
    <property type="match status" value="1"/>
</dbReference>
<protein>
    <recommendedName>
        <fullName evidence="7">RING-type domain-containing protein</fullName>
    </recommendedName>
</protein>
<evidence type="ECO:0000259" key="7">
    <source>
        <dbReference type="PROSITE" id="PS50089"/>
    </source>
</evidence>
<feature type="compositionally biased region" description="Basic residues" evidence="5">
    <location>
        <begin position="492"/>
        <end position="508"/>
    </location>
</feature>
<name>A0A2G8SR40_9APHY</name>
<feature type="compositionally biased region" description="Low complexity" evidence="5">
    <location>
        <begin position="20"/>
        <end position="31"/>
    </location>
</feature>
<feature type="transmembrane region" description="Helical" evidence="6">
    <location>
        <begin position="203"/>
        <end position="222"/>
    </location>
</feature>
<keyword evidence="1" id="KW-0479">Metal-binding</keyword>
<dbReference type="PANTHER" id="PTHR45931:SF3">
    <property type="entry name" value="RING ZINC FINGER-CONTAINING PROTEIN"/>
    <property type="match status" value="1"/>
</dbReference>
<dbReference type="GO" id="GO:0061630">
    <property type="term" value="F:ubiquitin protein ligase activity"/>
    <property type="evidence" value="ECO:0007669"/>
    <property type="project" value="TreeGrafter"/>
</dbReference>
<feature type="compositionally biased region" description="Basic and acidic residues" evidence="5">
    <location>
        <begin position="274"/>
        <end position="286"/>
    </location>
</feature>
<dbReference type="SMART" id="SM00184">
    <property type="entry name" value="RING"/>
    <property type="match status" value="1"/>
</dbReference>
<dbReference type="InterPro" id="IPR001841">
    <property type="entry name" value="Znf_RING"/>
</dbReference>
<reference evidence="8 9" key="1">
    <citation type="journal article" date="2015" name="Sci. Rep.">
        <title>Chromosome-level genome map provides insights into diverse defense mechanisms in the medicinal fungus Ganoderma sinense.</title>
        <authorList>
            <person name="Zhu Y."/>
            <person name="Xu J."/>
            <person name="Sun C."/>
            <person name="Zhou S."/>
            <person name="Xu H."/>
            <person name="Nelson D.R."/>
            <person name="Qian J."/>
            <person name="Song J."/>
            <person name="Luo H."/>
            <person name="Xiang L."/>
            <person name="Li Y."/>
            <person name="Xu Z."/>
            <person name="Ji A."/>
            <person name="Wang L."/>
            <person name="Lu S."/>
            <person name="Hayward A."/>
            <person name="Sun W."/>
            <person name="Li X."/>
            <person name="Schwartz D.C."/>
            <person name="Wang Y."/>
            <person name="Chen S."/>
        </authorList>
    </citation>
    <scope>NUCLEOTIDE SEQUENCE [LARGE SCALE GENOMIC DNA]</scope>
    <source>
        <strain evidence="8 9">ZZ0214-1</strain>
    </source>
</reference>
<feature type="region of interest" description="Disordered" evidence="5">
    <location>
        <begin position="299"/>
        <end position="341"/>
    </location>
</feature>
<dbReference type="EMBL" id="AYKW01000002">
    <property type="protein sequence ID" value="PIL36212.1"/>
    <property type="molecule type" value="Genomic_DNA"/>
</dbReference>
<evidence type="ECO:0000256" key="3">
    <source>
        <dbReference type="ARBA" id="ARBA00022833"/>
    </source>
</evidence>
<feature type="transmembrane region" description="Helical" evidence="6">
    <location>
        <begin position="345"/>
        <end position="362"/>
    </location>
</feature>
<feature type="compositionally biased region" description="Low complexity" evidence="5">
    <location>
        <begin position="467"/>
        <end position="491"/>
    </location>
</feature>
<dbReference type="InterPro" id="IPR051834">
    <property type="entry name" value="RING_finger_E3_ligase"/>
</dbReference>
<gene>
    <name evidence="8" type="ORF">GSI_01873</name>
</gene>
<keyword evidence="3" id="KW-0862">Zinc</keyword>
<dbReference type="PROSITE" id="PS50089">
    <property type="entry name" value="ZF_RING_2"/>
    <property type="match status" value="1"/>
</dbReference>
<evidence type="ECO:0000256" key="4">
    <source>
        <dbReference type="PROSITE-ProRule" id="PRU00175"/>
    </source>
</evidence>
<dbReference type="InterPro" id="IPR013083">
    <property type="entry name" value="Znf_RING/FYVE/PHD"/>
</dbReference>
<feature type="compositionally biased region" description="Low complexity" evidence="5">
    <location>
        <begin position="617"/>
        <end position="626"/>
    </location>
</feature>
<feature type="transmembrane region" description="Helical" evidence="6">
    <location>
        <begin position="242"/>
        <end position="262"/>
    </location>
</feature>
<keyword evidence="6" id="KW-0472">Membrane</keyword>
<feature type="compositionally biased region" description="Low complexity" evidence="5">
    <location>
        <begin position="106"/>
        <end position="119"/>
    </location>
</feature>
<evidence type="ECO:0000256" key="2">
    <source>
        <dbReference type="ARBA" id="ARBA00022771"/>
    </source>
</evidence>
<feature type="compositionally biased region" description="Basic and acidic residues" evidence="5">
    <location>
        <begin position="642"/>
        <end position="651"/>
    </location>
</feature>
<feature type="domain" description="RING-type" evidence="7">
    <location>
        <begin position="662"/>
        <end position="686"/>
    </location>
</feature>
<feature type="compositionally biased region" description="Acidic residues" evidence="5">
    <location>
        <begin position="536"/>
        <end position="549"/>
    </location>
</feature>
<dbReference type="Pfam" id="PF13639">
    <property type="entry name" value="zf-RING_2"/>
    <property type="match status" value="1"/>
</dbReference>
<dbReference type="PANTHER" id="PTHR45931">
    <property type="entry name" value="SI:CH211-59O9.10"/>
    <property type="match status" value="1"/>
</dbReference>
<evidence type="ECO:0000256" key="1">
    <source>
        <dbReference type="ARBA" id="ARBA00022723"/>
    </source>
</evidence>
<dbReference type="OrthoDB" id="8062037at2759"/>
<dbReference type="SUPFAM" id="SSF57850">
    <property type="entry name" value="RING/U-box"/>
    <property type="match status" value="1"/>
</dbReference>
<feature type="compositionally biased region" description="Polar residues" evidence="5">
    <location>
        <begin position="318"/>
        <end position="339"/>
    </location>
</feature>
<feature type="compositionally biased region" description="Low complexity" evidence="5">
    <location>
        <begin position="1"/>
        <end position="10"/>
    </location>
</feature>
<feature type="region of interest" description="Disordered" evidence="5">
    <location>
        <begin position="1"/>
        <end position="139"/>
    </location>
</feature>
<feature type="transmembrane region" description="Helical" evidence="6">
    <location>
        <begin position="382"/>
        <end position="415"/>
    </location>
</feature>
<feature type="compositionally biased region" description="Basic and acidic residues" evidence="5">
    <location>
        <begin position="519"/>
        <end position="533"/>
    </location>
</feature>
<feature type="compositionally biased region" description="Low complexity" evidence="5">
    <location>
        <begin position="601"/>
        <end position="610"/>
    </location>
</feature>
<accession>A0A2G8SR40</accession>
<dbReference type="STRING" id="1077348.A0A2G8SR40"/>
<dbReference type="GO" id="GO:0005634">
    <property type="term" value="C:nucleus"/>
    <property type="evidence" value="ECO:0007669"/>
    <property type="project" value="TreeGrafter"/>
</dbReference>
<dbReference type="AlphaFoldDB" id="A0A2G8SR40"/>
<keyword evidence="2 4" id="KW-0863">Zinc-finger</keyword>
<feature type="region of interest" description="Disordered" evidence="5">
    <location>
        <begin position="581"/>
        <end position="654"/>
    </location>
</feature>
<evidence type="ECO:0000256" key="6">
    <source>
        <dbReference type="SAM" id="Phobius"/>
    </source>
</evidence>
<evidence type="ECO:0000313" key="9">
    <source>
        <dbReference type="Proteomes" id="UP000230002"/>
    </source>
</evidence>
<dbReference type="GO" id="GO:0008270">
    <property type="term" value="F:zinc ion binding"/>
    <property type="evidence" value="ECO:0007669"/>
    <property type="project" value="UniProtKB-KW"/>
</dbReference>
<proteinExistence type="predicted"/>
<feature type="region of interest" description="Disordered" evidence="5">
    <location>
        <begin position="269"/>
        <end position="288"/>
    </location>
</feature>
<evidence type="ECO:0000313" key="8">
    <source>
        <dbReference type="EMBL" id="PIL36212.1"/>
    </source>
</evidence>
<keyword evidence="6" id="KW-1133">Transmembrane helix</keyword>
<comment type="caution">
    <text evidence="8">The sequence shown here is derived from an EMBL/GenBank/DDBJ whole genome shotgun (WGS) entry which is preliminary data.</text>
</comment>
<evidence type="ECO:0000256" key="5">
    <source>
        <dbReference type="SAM" id="MobiDB-lite"/>
    </source>
</evidence>
<sequence length="706" mass="77538">MFSISSSTSSGGHDHRRTRSVGAAFPSSSSPGAPPSSPPRVSSARGLRHAPRRSESSIPRHVPVLPPLDLHEEGLGMPGVPTGVPARHTLPRRSSRSGPQLPPLDLPRGGLDFPGVHPAPARRDASSASPAGNRNWPDDVADWEIPLFEERQRWEEQQEADREATTNREPPPGFVGKVMVFLGYAGPNAQVRRAFVSLVLGELWWLAQFVVVIALLAVSGVTKSPTMPELAEWSACDRPLGAWNALWLAKVMVNAWLSYWGWRRGQAHRTRQQGGEHRREHRRADSDTELATQRVLNGQLHYPPGDAGPRAGPRRQQFRQTSGLSYEGTSGSNTGNNQDPPRSPLFTRLSLLTSFLTLAWFLTAHVLEYTSVNTCRLSSPHLWWLTFAILCTLYLMVLEIFLLGLLVFVLGPVLYIMYNILLLCLGRHPLQNPHYIKPDIDKLPKSVVDQIPLVLYIPPPPGETTDTIPHISAPAPAHAYPPKSPAPSSTAPKRRFMFFRRKDAKSKKTGAGQLSTADSKARADKDDKDEKGGENAVEEEEDEDVPWDEMWEKSEYPFVRLEGNRAVCAICLMDFEEPKRIRGAKGSGTKPGADAGANSESGPSSPPVGGARKGESVGESVSTGGEATQEIQVEAVTEEERDALGEGRGEGEGPEPLRLLACGHVFHKTCLDPWLTDVSGRCPICQRPVEVPEPSKKSKGRRRRRT</sequence>